<proteinExistence type="predicted"/>
<reference evidence="2 3" key="1">
    <citation type="journal article" date="2018" name="IMA Fungus">
        <title>IMA Genome-F 9: Draft genome sequence of Annulohypoxylon stygium, Aspergillus mulundensis, Berkeleyomyces basicola (syn. Thielaviopsis basicola), Ceratocystis smalleyi, two Cercospora beticola strains, Coleophoma cylindrospora, Fusarium fracticaudum, Phialophora cf. hyalina, and Morchella septimelata.</title>
        <authorList>
            <person name="Wingfield B.D."/>
            <person name="Bills G.F."/>
            <person name="Dong Y."/>
            <person name="Huang W."/>
            <person name="Nel W.J."/>
            <person name="Swalarsk-Parry B.S."/>
            <person name="Vaghefi N."/>
            <person name="Wilken P.M."/>
            <person name="An Z."/>
            <person name="de Beer Z.W."/>
            <person name="De Vos L."/>
            <person name="Chen L."/>
            <person name="Duong T.A."/>
            <person name="Gao Y."/>
            <person name="Hammerbacher A."/>
            <person name="Kikkert J.R."/>
            <person name="Li Y."/>
            <person name="Li H."/>
            <person name="Li K."/>
            <person name="Li Q."/>
            <person name="Liu X."/>
            <person name="Ma X."/>
            <person name="Naidoo K."/>
            <person name="Pethybridge S.J."/>
            <person name="Sun J."/>
            <person name="Steenkamp E.T."/>
            <person name="van der Nest M.A."/>
            <person name="van Wyk S."/>
            <person name="Wingfield M.J."/>
            <person name="Xiong C."/>
            <person name="Yue Q."/>
            <person name="Zhang X."/>
        </authorList>
    </citation>
    <scope>NUCLEOTIDE SEQUENCE [LARGE SCALE GENOMIC DNA]</scope>
    <source>
        <strain evidence="2 3">BP5796</strain>
    </source>
</reference>
<sequence length="361" mass="41850">MAHVPQYLRADEEARIHRQFQGDTWRRNNQVLWTGIFRDEAQRWADEHEMQTLTTAMGPLMDVSHPLCLRNKKSPKAWSKYVKGASAIFAWYISKGESVTVLSPPPPERFHPSGQTNYQVIEEPIVKGVLGTSGVSRIEMVHPTVEGAEDIYYQIWPVDDTTTWTARVGELNVQKPCWRKVKTQKAFSNQLGEMEIAKVHQEAKEKEKGEKKVSQAKATEKTKKEKKEEKKVSQATEKTKKEKKEEKKVSQAKAKATEKEKREKKEEKKVSQATEKTKKEKKEEKKVSQAKAKEKTKKEKKKEKKVSQAKAKKVEEKEKKEKKGKKRVKKTKKEKKKAKKKARKLEKEEKVNYQGRLEPIS</sequence>
<dbReference type="OrthoDB" id="5232980at2759"/>
<feature type="compositionally biased region" description="Basic and acidic residues" evidence="1">
    <location>
        <begin position="202"/>
        <end position="297"/>
    </location>
</feature>
<evidence type="ECO:0000313" key="2">
    <source>
        <dbReference type="EMBL" id="RDW70117.1"/>
    </source>
</evidence>
<gene>
    <name evidence="2" type="ORF">BP5796_08514</name>
</gene>
<feature type="compositionally biased region" description="Basic residues" evidence="1">
    <location>
        <begin position="322"/>
        <end position="344"/>
    </location>
</feature>
<organism evidence="2 3">
    <name type="scientific">Coleophoma crateriformis</name>
    <dbReference type="NCBI Taxonomy" id="565419"/>
    <lineage>
        <taxon>Eukaryota</taxon>
        <taxon>Fungi</taxon>
        <taxon>Dikarya</taxon>
        <taxon>Ascomycota</taxon>
        <taxon>Pezizomycotina</taxon>
        <taxon>Leotiomycetes</taxon>
        <taxon>Helotiales</taxon>
        <taxon>Dermateaceae</taxon>
        <taxon>Coleophoma</taxon>
    </lineage>
</organism>
<keyword evidence="3" id="KW-1185">Reference proteome</keyword>
<protein>
    <submittedName>
        <fullName evidence="2">Uncharacterized protein</fullName>
    </submittedName>
</protein>
<dbReference type="EMBL" id="PDLN01000012">
    <property type="protein sequence ID" value="RDW70117.1"/>
    <property type="molecule type" value="Genomic_DNA"/>
</dbReference>
<comment type="caution">
    <text evidence="2">The sequence shown here is derived from an EMBL/GenBank/DDBJ whole genome shotgun (WGS) entry which is preliminary data.</text>
</comment>
<evidence type="ECO:0000313" key="3">
    <source>
        <dbReference type="Proteomes" id="UP000256328"/>
    </source>
</evidence>
<feature type="compositionally biased region" description="Basic and acidic residues" evidence="1">
    <location>
        <begin position="312"/>
        <end position="321"/>
    </location>
</feature>
<evidence type="ECO:0000256" key="1">
    <source>
        <dbReference type="SAM" id="MobiDB-lite"/>
    </source>
</evidence>
<dbReference type="Proteomes" id="UP000256328">
    <property type="component" value="Unassembled WGS sequence"/>
</dbReference>
<dbReference type="AlphaFoldDB" id="A0A3D8R7V0"/>
<accession>A0A3D8R7V0</accession>
<feature type="region of interest" description="Disordered" evidence="1">
    <location>
        <begin position="202"/>
        <end position="361"/>
    </location>
</feature>
<name>A0A3D8R7V0_9HELO</name>